<dbReference type="eggNOG" id="COG0394">
    <property type="taxonomic scope" value="Bacteria"/>
</dbReference>
<dbReference type="CDD" id="cd00090">
    <property type="entry name" value="HTH_ARSR"/>
    <property type="match status" value="1"/>
</dbReference>
<reference evidence="8 9" key="1">
    <citation type="journal article" date="2013" name="Genome Announc.">
        <title>Genome Sequence of Hydrothermal Arsenic-Respiring Bacterium Marinobacter santoriniensis NKSG1T.</title>
        <authorList>
            <person name="Handley K.M."/>
            <person name="Upton M."/>
            <person name="Beatson S.A."/>
            <person name="Hery M."/>
            <person name="Lloyd J.R."/>
        </authorList>
    </citation>
    <scope>NUCLEOTIDE SEQUENCE [LARGE SCALE GENOMIC DNA]</scope>
    <source>
        <strain evidence="8 9">NKSG1</strain>
    </source>
</reference>
<dbReference type="SUPFAM" id="SSF52788">
    <property type="entry name" value="Phosphotyrosine protein phosphatases I"/>
    <property type="match status" value="1"/>
</dbReference>
<dbReference type="SMART" id="SM00418">
    <property type="entry name" value="HTH_ARSR"/>
    <property type="match status" value="1"/>
</dbReference>
<dbReference type="GO" id="GO:0003677">
    <property type="term" value="F:DNA binding"/>
    <property type="evidence" value="ECO:0007669"/>
    <property type="project" value="UniProtKB-KW"/>
</dbReference>
<dbReference type="STRING" id="1288826.MSNKSG1_13612"/>
<dbReference type="Pfam" id="PF01022">
    <property type="entry name" value="HTH_5"/>
    <property type="match status" value="1"/>
</dbReference>
<dbReference type="InterPro" id="IPR011991">
    <property type="entry name" value="ArsR-like_HTH"/>
</dbReference>
<protein>
    <submittedName>
        <fullName evidence="8">ArsR family transcriptional regulator</fullName>
    </submittedName>
</protein>
<dbReference type="GO" id="GO:0046685">
    <property type="term" value="P:response to arsenic-containing substance"/>
    <property type="evidence" value="ECO:0007669"/>
    <property type="project" value="UniProtKB-KW"/>
</dbReference>
<accession>M7DAS6</accession>
<dbReference type="SUPFAM" id="SSF46785">
    <property type="entry name" value="Winged helix' DNA-binding domain"/>
    <property type="match status" value="1"/>
</dbReference>
<dbReference type="InterPro" id="IPR001845">
    <property type="entry name" value="HTH_ArsR_DNA-bd_dom"/>
</dbReference>
<dbReference type="Gene3D" id="1.10.10.10">
    <property type="entry name" value="Winged helix-like DNA-binding domain superfamily/Winged helix DNA-binding domain"/>
    <property type="match status" value="1"/>
</dbReference>
<evidence type="ECO:0000256" key="4">
    <source>
        <dbReference type="ARBA" id="ARBA00023125"/>
    </source>
</evidence>
<dbReference type="Proteomes" id="UP000011960">
    <property type="component" value="Unassembled WGS sequence"/>
</dbReference>
<dbReference type="Pfam" id="PF01451">
    <property type="entry name" value="LMWPc"/>
    <property type="match status" value="1"/>
</dbReference>
<evidence type="ECO:0000259" key="7">
    <source>
        <dbReference type="PROSITE" id="PS50987"/>
    </source>
</evidence>
<dbReference type="PATRIC" id="fig|1288826.3.peg.2699"/>
<gene>
    <name evidence="8" type="ORF">MSNKSG1_13612</name>
</gene>
<dbReference type="PANTHER" id="PTHR43428:SF1">
    <property type="entry name" value="ARSENATE REDUCTASE"/>
    <property type="match status" value="1"/>
</dbReference>
<organism evidence="8 9">
    <name type="scientific">Marinobacter santoriniensis NKSG1</name>
    <dbReference type="NCBI Taxonomy" id="1288826"/>
    <lineage>
        <taxon>Bacteria</taxon>
        <taxon>Pseudomonadati</taxon>
        <taxon>Pseudomonadota</taxon>
        <taxon>Gammaproteobacteria</taxon>
        <taxon>Pseudomonadales</taxon>
        <taxon>Marinobacteraceae</taxon>
        <taxon>Marinobacter</taxon>
    </lineage>
</organism>
<dbReference type="PRINTS" id="PR00778">
    <property type="entry name" value="HTHARSR"/>
</dbReference>
<dbReference type="SMART" id="SM00226">
    <property type="entry name" value="LMWPc"/>
    <property type="match status" value="1"/>
</dbReference>
<keyword evidence="4" id="KW-0238">DNA-binding</keyword>
<dbReference type="NCBIfam" id="NF033788">
    <property type="entry name" value="HTH_metalloreg"/>
    <property type="match status" value="1"/>
</dbReference>
<dbReference type="Gene3D" id="3.40.50.2300">
    <property type="match status" value="1"/>
</dbReference>
<dbReference type="GO" id="GO:0003700">
    <property type="term" value="F:DNA-binding transcription factor activity"/>
    <property type="evidence" value="ECO:0007669"/>
    <property type="project" value="InterPro"/>
</dbReference>
<evidence type="ECO:0000256" key="3">
    <source>
        <dbReference type="ARBA" id="ARBA00023015"/>
    </source>
</evidence>
<keyword evidence="1" id="KW-0059">Arsenical resistance</keyword>
<keyword evidence="5" id="KW-0804">Transcription</keyword>
<keyword evidence="2" id="KW-0480">Metal-thiolate cluster</keyword>
<sequence length="230" mass="26036">MAGDNFEVASAGTNPGSPHPLAIRVLADAGIPTEGLSSKSVSQVTPEHWDYVITLCDKAARECRPSFESSQKIAWDCADPVPDNHYDAFSRTLRELRERISLFVLVHQKQTTPQSHHYDPVTVFKALGDERRLTMVLLIREHRELCVCELTAALGESQPKISRHLATLREAGLLASERRGQWIHYRFHPDLPHWVLRIVNEAAEASRDRIGPELHRLARMEDRPVREPCA</sequence>
<dbReference type="PANTHER" id="PTHR43428">
    <property type="entry name" value="ARSENATE REDUCTASE"/>
    <property type="match status" value="1"/>
</dbReference>
<keyword evidence="3" id="KW-0805">Transcription regulation</keyword>
<evidence type="ECO:0000256" key="6">
    <source>
        <dbReference type="ARBA" id="ARBA00060178"/>
    </source>
</evidence>
<evidence type="ECO:0000313" key="9">
    <source>
        <dbReference type="Proteomes" id="UP000011960"/>
    </source>
</evidence>
<dbReference type="NCBIfam" id="NF007528">
    <property type="entry name" value="PRK10141.1"/>
    <property type="match status" value="1"/>
</dbReference>
<comment type="caution">
    <text evidence="8">The sequence shown here is derived from an EMBL/GenBank/DDBJ whole genome shotgun (WGS) entry which is preliminary data.</text>
</comment>
<feature type="domain" description="HTH arsR-type" evidence="7">
    <location>
        <begin position="112"/>
        <end position="207"/>
    </location>
</feature>
<evidence type="ECO:0000256" key="2">
    <source>
        <dbReference type="ARBA" id="ARBA00022851"/>
    </source>
</evidence>
<comment type="function">
    <text evidence="6">Binds arsenite and regulates the expression of arsenic efflux pumps. In vitro, also binds antimony and bismuth, but not arsenate.</text>
</comment>
<keyword evidence="2" id="KW-0479">Metal-binding</keyword>
<keyword evidence="9" id="KW-1185">Reference proteome</keyword>
<evidence type="ECO:0000256" key="5">
    <source>
        <dbReference type="ARBA" id="ARBA00023163"/>
    </source>
</evidence>
<dbReference type="PROSITE" id="PS50987">
    <property type="entry name" value="HTH_ARSR_2"/>
    <property type="match status" value="1"/>
</dbReference>
<evidence type="ECO:0000256" key="1">
    <source>
        <dbReference type="ARBA" id="ARBA00022849"/>
    </source>
</evidence>
<dbReference type="InterPro" id="IPR023485">
    <property type="entry name" value="Ptyr_pPase"/>
</dbReference>
<dbReference type="InterPro" id="IPR036196">
    <property type="entry name" value="Ptyr_pPase_sf"/>
</dbReference>
<dbReference type="FunFam" id="1.10.10.10:FF:000279">
    <property type="entry name" value="Transcriptional regulator, ArsR family"/>
    <property type="match status" value="1"/>
</dbReference>
<dbReference type="EMBL" id="APAT01000021">
    <property type="protein sequence ID" value="EMP54772.1"/>
    <property type="molecule type" value="Genomic_DNA"/>
</dbReference>
<dbReference type="eggNOG" id="COG0640">
    <property type="taxonomic scope" value="Bacteria"/>
</dbReference>
<evidence type="ECO:0000313" key="8">
    <source>
        <dbReference type="EMBL" id="EMP54772.1"/>
    </source>
</evidence>
<dbReference type="InterPro" id="IPR036390">
    <property type="entry name" value="WH_DNA-bd_sf"/>
</dbReference>
<dbReference type="AlphaFoldDB" id="M7DAS6"/>
<name>M7DAS6_9GAMM</name>
<dbReference type="InterPro" id="IPR036388">
    <property type="entry name" value="WH-like_DNA-bd_sf"/>
</dbReference>
<dbReference type="GO" id="GO:0046872">
    <property type="term" value="F:metal ion binding"/>
    <property type="evidence" value="ECO:0007669"/>
    <property type="project" value="UniProtKB-KW"/>
</dbReference>
<proteinExistence type="predicted"/>